<comment type="caution">
    <text evidence="1">The sequence shown here is derived from an EMBL/GenBank/DDBJ whole genome shotgun (WGS) entry which is preliminary data.</text>
</comment>
<sequence>MLLGLETLARRSGFKSNQSSIETSFRFNTQHLMMHPYWAAMLVLMLNSFRITLPVPSEPAFFMLSSIDPEFRLCEYSSGANDSNQSTSKYAHFSNNEASIFELH</sequence>
<keyword evidence="2" id="KW-1185">Reference proteome</keyword>
<evidence type="ECO:0000313" key="2">
    <source>
        <dbReference type="Proteomes" id="UP001187471"/>
    </source>
</evidence>
<evidence type="ECO:0000313" key="1">
    <source>
        <dbReference type="EMBL" id="KAK2974804.1"/>
    </source>
</evidence>
<dbReference type="AlphaFoldDB" id="A0AA88U824"/>
<name>A0AA88U824_9ASTE</name>
<protein>
    <submittedName>
        <fullName evidence="1">Uncharacterized protein</fullName>
    </submittedName>
</protein>
<proteinExistence type="predicted"/>
<dbReference type="Proteomes" id="UP001187471">
    <property type="component" value="Unassembled WGS sequence"/>
</dbReference>
<organism evidence="1 2">
    <name type="scientific">Escallonia rubra</name>
    <dbReference type="NCBI Taxonomy" id="112253"/>
    <lineage>
        <taxon>Eukaryota</taxon>
        <taxon>Viridiplantae</taxon>
        <taxon>Streptophyta</taxon>
        <taxon>Embryophyta</taxon>
        <taxon>Tracheophyta</taxon>
        <taxon>Spermatophyta</taxon>
        <taxon>Magnoliopsida</taxon>
        <taxon>eudicotyledons</taxon>
        <taxon>Gunneridae</taxon>
        <taxon>Pentapetalae</taxon>
        <taxon>asterids</taxon>
        <taxon>campanulids</taxon>
        <taxon>Escalloniales</taxon>
        <taxon>Escalloniaceae</taxon>
        <taxon>Escallonia</taxon>
    </lineage>
</organism>
<dbReference type="EMBL" id="JAVXUO010002275">
    <property type="protein sequence ID" value="KAK2974804.1"/>
    <property type="molecule type" value="Genomic_DNA"/>
</dbReference>
<gene>
    <name evidence="1" type="ORF">RJ640_005588</name>
</gene>
<accession>A0AA88U824</accession>
<reference evidence="1" key="1">
    <citation type="submission" date="2022-12" db="EMBL/GenBank/DDBJ databases">
        <title>Draft genome assemblies for two species of Escallonia (Escalloniales).</title>
        <authorList>
            <person name="Chanderbali A."/>
            <person name="Dervinis C."/>
            <person name="Anghel I."/>
            <person name="Soltis D."/>
            <person name="Soltis P."/>
            <person name="Zapata F."/>
        </authorList>
    </citation>
    <scope>NUCLEOTIDE SEQUENCE</scope>
    <source>
        <strain evidence="1">UCBG92.1500</strain>
        <tissue evidence="1">Leaf</tissue>
    </source>
</reference>